<accession>A0A0F8ZHI4</accession>
<organism evidence="7">
    <name type="scientific">marine sediment metagenome</name>
    <dbReference type="NCBI Taxonomy" id="412755"/>
    <lineage>
        <taxon>unclassified sequences</taxon>
        <taxon>metagenomes</taxon>
        <taxon>ecological metagenomes</taxon>
    </lineage>
</organism>
<dbReference type="InterPro" id="IPR011995">
    <property type="entry name" value="OMPdecase_type-2"/>
</dbReference>
<dbReference type="AlphaFoldDB" id="A0A0F8ZHI4"/>
<evidence type="ECO:0000256" key="6">
    <source>
        <dbReference type="ARBA" id="ARBA00033428"/>
    </source>
</evidence>
<evidence type="ECO:0000256" key="3">
    <source>
        <dbReference type="ARBA" id="ARBA00021923"/>
    </source>
</evidence>
<dbReference type="InterPro" id="IPR013785">
    <property type="entry name" value="Aldolase_TIM"/>
</dbReference>
<protein>
    <recommendedName>
        <fullName evidence="3">Orotidine 5'-phosphate decarboxylase</fullName>
        <ecNumber evidence="2">4.1.1.23</ecNumber>
    </recommendedName>
    <alternativeName>
        <fullName evidence="6">OMP decarboxylase</fullName>
    </alternativeName>
</protein>
<dbReference type="InterPro" id="IPR011060">
    <property type="entry name" value="RibuloseP-bd_barrel"/>
</dbReference>
<keyword evidence="5" id="KW-0665">Pyrimidine biosynthesis</keyword>
<dbReference type="PANTHER" id="PTHR43375">
    <property type="entry name" value="OROTIDINE 5'-PHOSPHATE DECARBOXYLASE"/>
    <property type="match status" value="1"/>
</dbReference>
<gene>
    <name evidence="7" type="ORF">LCGC14_2772800</name>
</gene>
<dbReference type="SUPFAM" id="SSF51366">
    <property type="entry name" value="Ribulose-phoshate binding barrel"/>
    <property type="match status" value="1"/>
</dbReference>
<dbReference type="EMBL" id="LAZR01051285">
    <property type="protein sequence ID" value="KKK85490.1"/>
    <property type="molecule type" value="Genomic_DNA"/>
</dbReference>
<feature type="non-terminal residue" evidence="7">
    <location>
        <position position="1"/>
    </location>
</feature>
<dbReference type="GO" id="GO:0004590">
    <property type="term" value="F:orotidine-5'-phosphate decarboxylase activity"/>
    <property type="evidence" value="ECO:0007669"/>
    <property type="project" value="UniProtKB-EC"/>
</dbReference>
<keyword evidence="4" id="KW-0210">Decarboxylase</keyword>
<reference evidence="7" key="1">
    <citation type="journal article" date="2015" name="Nature">
        <title>Complex archaea that bridge the gap between prokaryotes and eukaryotes.</title>
        <authorList>
            <person name="Spang A."/>
            <person name="Saw J.H."/>
            <person name="Jorgensen S.L."/>
            <person name="Zaremba-Niedzwiedzka K."/>
            <person name="Martijn J."/>
            <person name="Lind A.E."/>
            <person name="van Eijk R."/>
            <person name="Schleper C."/>
            <person name="Guy L."/>
            <person name="Ettema T.J."/>
        </authorList>
    </citation>
    <scope>NUCLEOTIDE SEQUENCE</scope>
</reference>
<name>A0A0F8ZHI4_9ZZZZ</name>
<dbReference type="Gene3D" id="3.20.20.70">
    <property type="entry name" value="Aldolase class I"/>
    <property type="match status" value="1"/>
</dbReference>
<proteinExistence type="predicted"/>
<dbReference type="PANTHER" id="PTHR43375:SF1">
    <property type="entry name" value="OROTIDINE 5'-PHOSPHATE DECARBOXYLASE"/>
    <property type="match status" value="1"/>
</dbReference>
<dbReference type="UniPathway" id="UPA00070">
    <property type="reaction ID" value="UER00120"/>
</dbReference>
<evidence type="ECO:0000256" key="2">
    <source>
        <dbReference type="ARBA" id="ARBA00012321"/>
    </source>
</evidence>
<sequence length="133" mass="14181">CRTSNPGAADLQGLRLEDGRLLFEAVAELANLWNTAGNVGLVMGATWPEELERVRAICPDLPMLLLGVGPQGADLGRALRAALDAEGGGVIVSASRQILYTSTADDYAKAARRAALGLRDEINRERDALLARR</sequence>
<evidence type="ECO:0000256" key="5">
    <source>
        <dbReference type="ARBA" id="ARBA00022975"/>
    </source>
</evidence>
<evidence type="ECO:0000256" key="4">
    <source>
        <dbReference type="ARBA" id="ARBA00022793"/>
    </source>
</evidence>
<comment type="caution">
    <text evidence="7">The sequence shown here is derived from an EMBL/GenBank/DDBJ whole genome shotgun (WGS) entry which is preliminary data.</text>
</comment>
<dbReference type="GO" id="GO:0044205">
    <property type="term" value="P:'de novo' UMP biosynthetic process"/>
    <property type="evidence" value="ECO:0007669"/>
    <property type="project" value="UniProtKB-UniPathway"/>
</dbReference>
<evidence type="ECO:0000256" key="1">
    <source>
        <dbReference type="ARBA" id="ARBA00004861"/>
    </source>
</evidence>
<keyword evidence="4" id="KW-0456">Lyase</keyword>
<comment type="pathway">
    <text evidence="1">Pyrimidine metabolism; UMP biosynthesis via de novo pathway; UMP from orotate: step 2/2.</text>
</comment>
<evidence type="ECO:0000313" key="7">
    <source>
        <dbReference type="EMBL" id="KKK85490.1"/>
    </source>
</evidence>
<dbReference type="EC" id="4.1.1.23" evidence="2"/>